<evidence type="ECO:0000256" key="3">
    <source>
        <dbReference type="ARBA" id="ARBA00022553"/>
    </source>
</evidence>
<proteinExistence type="predicted"/>
<gene>
    <name evidence="11" type="ORF">HMPREF0183_0894</name>
</gene>
<keyword evidence="9" id="KW-0812">Transmembrane</keyword>
<comment type="catalytic activity">
    <reaction evidence="1">
        <text>ATP + protein L-histidine = ADP + protein N-phospho-L-histidine.</text>
        <dbReference type="EC" id="2.7.13.3"/>
    </reaction>
</comment>
<dbReference type="InterPro" id="IPR050482">
    <property type="entry name" value="Sensor_HK_TwoCompSys"/>
</dbReference>
<evidence type="ECO:0000256" key="2">
    <source>
        <dbReference type="ARBA" id="ARBA00012438"/>
    </source>
</evidence>
<dbReference type="GO" id="GO:0016020">
    <property type="term" value="C:membrane"/>
    <property type="evidence" value="ECO:0007669"/>
    <property type="project" value="InterPro"/>
</dbReference>
<dbReference type="PANTHER" id="PTHR24421">
    <property type="entry name" value="NITRATE/NITRITE SENSOR PROTEIN NARX-RELATED"/>
    <property type="match status" value="1"/>
</dbReference>
<dbReference type="eggNOG" id="COG4585">
    <property type="taxonomic scope" value="Bacteria"/>
</dbReference>
<keyword evidence="7" id="KW-0067">ATP-binding</keyword>
<reference evidence="11 12" key="1">
    <citation type="submission" date="2010-04" db="EMBL/GenBank/DDBJ databases">
        <authorList>
            <person name="Qin X."/>
            <person name="Bachman B."/>
            <person name="Battles P."/>
            <person name="Bell A."/>
            <person name="Bess C."/>
            <person name="Bickham C."/>
            <person name="Chaboub L."/>
            <person name="Chen D."/>
            <person name="Coyle M."/>
            <person name="Deiros D.R."/>
            <person name="Dinh H."/>
            <person name="Forbes L."/>
            <person name="Fowler G."/>
            <person name="Francisco L."/>
            <person name="Fu Q."/>
            <person name="Gubbala S."/>
            <person name="Hale W."/>
            <person name="Han Y."/>
            <person name="Hemphill L."/>
            <person name="Highlander S.K."/>
            <person name="Hirani K."/>
            <person name="Hogues M."/>
            <person name="Jackson L."/>
            <person name="Jakkamsetti A."/>
            <person name="Javaid M."/>
            <person name="Jiang H."/>
            <person name="Korchina V."/>
            <person name="Kovar C."/>
            <person name="Lara F."/>
            <person name="Lee S."/>
            <person name="Mata R."/>
            <person name="Mathew T."/>
            <person name="Moen C."/>
            <person name="Morales K."/>
            <person name="Munidasa M."/>
            <person name="Nazareth L."/>
            <person name="Ngo R."/>
            <person name="Nguyen L."/>
            <person name="Okwuonu G."/>
            <person name="Ongeri F."/>
            <person name="Patil S."/>
            <person name="Petrosino J."/>
            <person name="Pham C."/>
            <person name="Pham P."/>
            <person name="Pu L.-L."/>
            <person name="Puazo M."/>
            <person name="Raj R."/>
            <person name="Reid J."/>
            <person name="Rouhana J."/>
            <person name="Saada N."/>
            <person name="Shang Y."/>
            <person name="Simmons D."/>
            <person name="Thornton R."/>
            <person name="Warren J."/>
            <person name="Weissenberger G."/>
            <person name="Zhang J."/>
            <person name="Zhang L."/>
            <person name="Zhou C."/>
            <person name="Zhu D."/>
            <person name="Muzny D."/>
            <person name="Worley K."/>
            <person name="Gibbs R."/>
        </authorList>
    </citation>
    <scope>NUCLEOTIDE SEQUENCE [LARGE SCALE GENOMIC DNA]</scope>
    <source>
        <strain evidence="11 12">ATCC 49030</strain>
    </source>
</reference>
<evidence type="ECO:0000256" key="4">
    <source>
        <dbReference type="ARBA" id="ARBA00022679"/>
    </source>
</evidence>
<organism evidence="11 12">
    <name type="scientific">Brevibacterium mcbrellneri ATCC 49030</name>
    <dbReference type="NCBI Taxonomy" id="585530"/>
    <lineage>
        <taxon>Bacteria</taxon>
        <taxon>Bacillati</taxon>
        <taxon>Actinomycetota</taxon>
        <taxon>Actinomycetes</taxon>
        <taxon>Micrococcales</taxon>
        <taxon>Brevibacteriaceae</taxon>
        <taxon>Brevibacterium</taxon>
    </lineage>
</organism>
<accession>D4YLT4</accession>
<sequence>MCDQTNYEGAPQVPYEQRQNPVKETTARYWQVLGEWLSQSAVPPGRPSAGLIAGVIICSSYQTFFIARLLFVGTPADGTAFHLSGVWYGAIVLAVAVIGSAAVLIASSRAPLTVLGVECVLHVVGSALGMANYFVFPLLFALFSCITRSLAWIAATGILTVLVAMAASSLIVARPGTFGAELVGQLITAAAFAAVGIATRSVRAWRSSSRRVRTAQAQAQHYEYERDEAIVRARIAEELHDSVGHGLTTIAALAEGLSGVTGDARFDEVLDGINQVARESLEDTRRAVHRLSAATHVSECLDVAHIETGAIVDAGNGESRFRYRHWDDIVPILDHVRSLGVTVIFTETGRRQEHLEHSHLCFSITRESLTNAIRHTTCLERVTVSWDHSEKATRITVRNDGVERSLPSRVGSQHAPGTGVRRLRRQVEQTGGSLSSGYEDDADWVLVADVLVPDKEVGHP</sequence>
<keyword evidence="8" id="KW-0902">Two-component regulatory system</keyword>
<dbReference type="InterPro" id="IPR011712">
    <property type="entry name" value="Sig_transdc_His_kin_sub3_dim/P"/>
</dbReference>
<dbReference type="GO" id="GO:0046983">
    <property type="term" value="F:protein dimerization activity"/>
    <property type="evidence" value="ECO:0007669"/>
    <property type="project" value="InterPro"/>
</dbReference>
<evidence type="ECO:0000313" key="11">
    <source>
        <dbReference type="EMBL" id="EFG47817.1"/>
    </source>
</evidence>
<dbReference type="Gene3D" id="1.20.5.1930">
    <property type="match status" value="1"/>
</dbReference>
<dbReference type="Gene3D" id="3.30.565.10">
    <property type="entry name" value="Histidine kinase-like ATPase, C-terminal domain"/>
    <property type="match status" value="1"/>
</dbReference>
<evidence type="ECO:0000256" key="6">
    <source>
        <dbReference type="ARBA" id="ARBA00022777"/>
    </source>
</evidence>
<keyword evidence="5" id="KW-0547">Nucleotide-binding</keyword>
<dbReference type="EMBL" id="ADNU01000023">
    <property type="protein sequence ID" value="EFG47817.1"/>
    <property type="molecule type" value="Genomic_DNA"/>
</dbReference>
<dbReference type="AlphaFoldDB" id="D4YLT4"/>
<dbReference type="SUPFAM" id="SSF55874">
    <property type="entry name" value="ATPase domain of HSP90 chaperone/DNA topoisomerase II/histidine kinase"/>
    <property type="match status" value="1"/>
</dbReference>
<keyword evidence="12" id="KW-1185">Reference proteome</keyword>
<keyword evidence="3" id="KW-0597">Phosphoprotein</keyword>
<evidence type="ECO:0000259" key="10">
    <source>
        <dbReference type="Pfam" id="PF07730"/>
    </source>
</evidence>
<feature type="domain" description="Signal transduction histidine kinase subgroup 3 dimerisation and phosphoacceptor" evidence="10">
    <location>
        <begin position="232"/>
        <end position="293"/>
    </location>
</feature>
<feature type="transmembrane region" description="Helical" evidence="9">
    <location>
        <begin position="85"/>
        <end position="108"/>
    </location>
</feature>
<evidence type="ECO:0000313" key="12">
    <source>
        <dbReference type="Proteomes" id="UP000005714"/>
    </source>
</evidence>
<feature type="transmembrane region" description="Helical" evidence="9">
    <location>
        <begin position="51"/>
        <end position="73"/>
    </location>
</feature>
<keyword evidence="9" id="KW-1133">Transmembrane helix</keyword>
<dbReference type="InterPro" id="IPR036890">
    <property type="entry name" value="HATPase_C_sf"/>
</dbReference>
<dbReference type="Proteomes" id="UP000005714">
    <property type="component" value="Unassembled WGS sequence"/>
</dbReference>
<dbReference type="GO" id="GO:0000155">
    <property type="term" value="F:phosphorelay sensor kinase activity"/>
    <property type="evidence" value="ECO:0007669"/>
    <property type="project" value="InterPro"/>
</dbReference>
<dbReference type="STRING" id="585530.HMPREF0183_0894"/>
<protein>
    <recommendedName>
        <fullName evidence="2">histidine kinase</fullName>
        <ecNumber evidence="2">2.7.13.3</ecNumber>
    </recommendedName>
</protein>
<evidence type="ECO:0000256" key="1">
    <source>
        <dbReference type="ARBA" id="ARBA00000085"/>
    </source>
</evidence>
<evidence type="ECO:0000256" key="5">
    <source>
        <dbReference type="ARBA" id="ARBA00022741"/>
    </source>
</evidence>
<name>D4YLT4_9MICO</name>
<comment type="caution">
    <text evidence="11">The sequence shown here is derived from an EMBL/GenBank/DDBJ whole genome shotgun (WGS) entry which is preliminary data.</text>
</comment>
<keyword evidence="4" id="KW-0808">Transferase</keyword>
<feature type="transmembrane region" description="Helical" evidence="9">
    <location>
        <begin position="120"/>
        <end position="143"/>
    </location>
</feature>
<dbReference type="GO" id="GO:0005524">
    <property type="term" value="F:ATP binding"/>
    <property type="evidence" value="ECO:0007669"/>
    <property type="project" value="UniProtKB-KW"/>
</dbReference>
<dbReference type="PANTHER" id="PTHR24421:SF10">
    <property type="entry name" value="NITRATE_NITRITE SENSOR PROTEIN NARQ"/>
    <property type="match status" value="1"/>
</dbReference>
<evidence type="ECO:0000256" key="8">
    <source>
        <dbReference type="ARBA" id="ARBA00023012"/>
    </source>
</evidence>
<feature type="transmembrane region" description="Helical" evidence="9">
    <location>
        <begin position="183"/>
        <end position="202"/>
    </location>
</feature>
<feature type="transmembrane region" description="Helical" evidence="9">
    <location>
        <begin position="150"/>
        <end position="171"/>
    </location>
</feature>
<evidence type="ECO:0000256" key="7">
    <source>
        <dbReference type="ARBA" id="ARBA00022840"/>
    </source>
</evidence>
<evidence type="ECO:0000256" key="9">
    <source>
        <dbReference type="SAM" id="Phobius"/>
    </source>
</evidence>
<keyword evidence="9" id="KW-0472">Membrane</keyword>
<keyword evidence="6 11" id="KW-0418">Kinase</keyword>
<dbReference type="Pfam" id="PF07730">
    <property type="entry name" value="HisKA_3"/>
    <property type="match status" value="1"/>
</dbReference>
<dbReference type="EC" id="2.7.13.3" evidence="2"/>